<dbReference type="CDD" id="cd06260">
    <property type="entry name" value="DUF820-like"/>
    <property type="match status" value="1"/>
</dbReference>
<organism evidence="2 3">
    <name type="scientific">Paenibacillus sediminis</name>
    <dbReference type="NCBI Taxonomy" id="664909"/>
    <lineage>
        <taxon>Bacteria</taxon>
        <taxon>Bacillati</taxon>
        <taxon>Bacillota</taxon>
        <taxon>Bacilli</taxon>
        <taxon>Bacillales</taxon>
        <taxon>Paenibacillaceae</taxon>
        <taxon>Paenibacillus</taxon>
    </lineage>
</organism>
<dbReference type="InterPro" id="IPR011335">
    <property type="entry name" value="Restrct_endonuc-II-like"/>
</dbReference>
<dbReference type="EMBL" id="JAGGKP010000016">
    <property type="protein sequence ID" value="MBP1938501.1"/>
    <property type="molecule type" value="Genomic_DNA"/>
</dbReference>
<reference evidence="2 3" key="1">
    <citation type="submission" date="2021-03" db="EMBL/GenBank/DDBJ databases">
        <title>Genomic Encyclopedia of Type Strains, Phase IV (KMG-IV): sequencing the most valuable type-strain genomes for metagenomic binning, comparative biology and taxonomic classification.</title>
        <authorList>
            <person name="Goeker M."/>
        </authorList>
    </citation>
    <scope>NUCLEOTIDE SEQUENCE [LARGE SCALE GENOMIC DNA]</scope>
    <source>
        <strain evidence="2 3">DSM 23491</strain>
    </source>
</reference>
<dbReference type="Gene3D" id="3.90.1570.10">
    <property type="entry name" value="tt1808, chain A"/>
    <property type="match status" value="1"/>
</dbReference>
<protein>
    <submittedName>
        <fullName evidence="2">Uma2 family endonuclease</fullName>
    </submittedName>
</protein>
<gene>
    <name evidence="2" type="ORF">J2Z20_003423</name>
</gene>
<proteinExistence type="predicted"/>
<dbReference type="RefSeq" id="WP_209853048.1">
    <property type="nucleotide sequence ID" value="NZ_CBCRVE010000009.1"/>
</dbReference>
<feature type="domain" description="Putative restriction endonuclease" evidence="1">
    <location>
        <begin position="92"/>
        <end position="207"/>
    </location>
</feature>
<dbReference type="Pfam" id="PF05685">
    <property type="entry name" value="Uma2"/>
    <property type="match status" value="1"/>
</dbReference>
<evidence type="ECO:0000313" key="3">
    <source>
        <dbReference type="Proteomes" id="UP001519273"/>
    </source>
</evidence>
<comment type="caution">
    <text evidence="2">The sequence shown here is derived from an EMBL/GenBank/DDBJ whole genome shotgun (WGS) entry which is preliminary data.</text>
</comment>
<name>A0ABS4H7N3_9BACL</name>
<accession>A0ABS4H7N3</accession>
<dbReference type="SUPFAM" id="SSF52980">
    <property type="entry name" value="Restriction endonuclease-like"/>
    <property type="match status" value="1"/>
</dbReference>
<keyword evidence="2" id="KW-0378">Hydrolase</keyword>
<dbReference type="Proteomes" id="UP001519273">
    <property type="component" value="Unassembled WGS sequence"/>
</dbReference>
<keyword evidence="2" id="KW-0540">Nuclease</keyword>
<evidence type="ECO:0000313" key="2">
    <source>
        <dbReference type="EMBL" id="MBP1938501.1"/>
    </source>
</evidence>
<dbReference type="InterPro" id="IPR012296">
    <property type="entry name" value="Nuclease_put_TT1808"/>
</dbReference>
<dbReference type="InterPro" id="IPR008538">
    <property type="entry name" value="Uma2"/>
</dbReference>
<keyword evidence="2" id="KW-0255">Endonuclease</keyword>
<evidence type="ECO:0000259" key="1">
    <source>
        <dbReference type="Pfam" id="PF05685"/>
    </source>
</evidence>
<dbReference type="GO" id="GO:0004519">
    <property type="term" value="F:endonuclease activity"/>
    <property type="evidence" value="ECO:0007669"/>
    <property type="project" value="UniProtKB-KW"/>
</dbReference>
<keyword evidence="3" id="KW-1185">Reference proteome</keyword>
<sequence length="219" mass="25612">MGNLIPGWDPQEISYEEYIDSFPKDGEWKYNNGDLDVSVEKIRRLILMLIKHIGLFRFIEFLPIPSRNELKDFFLRHPKLSEGRNDQEKLKVLSELFDILNKKRGRRGKVLQRTSLKLNEKEHVFIPDIVFVEKSKVNIIKGDGIHGVPSLIIELFEDPSITSSEKIEDNMEIYKGYGVNEVWVVDMLFTRTIFKYALKNGSYEAIEDSSYFPELVFSF</sequence>